<dbReference type="AlphaFoldDB" id="A0A5A9PBV8"/>
<keyword evidence="3" id="KW-1185">Reference proteome</keyword>
<dbReference type="PANTHER" id="PTHR11106">
    <property type="entry name" value="GANGLIOSIDE INDUCED DIFFERENTIATION ASSOCIATED PROTEIN 2-RELATED"/>
    <property type="match status" value="1"/>
</dbReference>
<reference evidence="2 3" key="1">
    <citation type="journal article" date="2019" name="Mol. Ecol. Resour.">
        <title>Chromosome-level genome assembly of Triplophysa tibetana, a fish adapted to the harsh high-altitude environment of the Tibetan Plateau.</title>
        <authorList>
            <person name="Yang X."/>
            <person name="Liu H."/>
            <person name="Ma Z."/>
            <person name="Zou Y."/>
            <person name="Zou M."/>
            <person name="Mao Y."/>
            <person name="Li X."/>
            <person name="Wang H."/>
            <person name="Chen T."/>
            <person name="Wang W."/>
            <person name="Yang R."/>
        </authorList>
    </citation>
    <scope>NUCLEOTIDE SEQUENCE [LARGE SCALE GENOMIC DNA]</scope>
    <source>
        <strain evidence="2">TTIB1903HZAU</strain>
        <tissue evidence="2">Muscle</tissue>
    </source>
</reference>
<dbReference type="Gene3D" id="3.40.220.10">
    <property type="entry name" value="Leucine Aminopeptidase, subunit E, domain 1"/>
    <property type="match status" value="1"/>
</dbReference>
<evidence type="ECO:0000313" key="3">
    <source>
        <dbReference type="Proteomes" id="UP000324632"/>
    </source>
</evidence>
<dbReference type="GO" id="GO:0140291">
    <property type="term" value="P:peptidyl-glutamate ADP-deribosylation"/>
    <property type="evidence" value="ECO:0007669"/>
    <property type="project" value="TreeGrafter"/>
</dbReference>
<evidence type="ECO:0000259" key="1">
    <source>
        <dbReference type="Pfam" id="PF01661"/>
    </source>
</evidence>
<dbReference type="InterPro" id="IPR043472">
    <property type="entry name" value="Macro_dom-like"/>
</dbReference>
<protein>
    <submittedName>
        <fullName evidence="2">O-acetyl-ADP-ribose deacetylase MACROD2</fullName>
    </submittedName>
</protein>
<dbReference type="GO" id="GO:0006974">
    <property type="term" value="P:DNA damage response"/>
    <property type="evidence" value="ECO:0007669"/>
    <property type="project" value="TreeGrafter"/>
</dbReference>
<gene>
    <name evidence="2" type="ORF">E1301_Tti001269</name>
</gene>
<dbReference type="GO" id="GO:0042278">
    <property type="term" value="P:purine nucleoside metabolic process"/>
    <property type="evidence" value="ECO:0007669"/>
    <property type="project" value="TreeGrafter"/>
</dbReference>
<sequence>MLVSVCLWVIYNPMQADKRRESRDQSPRVEDDDDELDSASAVDGCIHRAAGHLLFEECHSLNGCDTGQAKITCGYDLPAKYLQINSVKLAMSSSLLSPDLLQVPPGGTAPPVGRLHHLRAALTAWFNQRERCISEASRSETERYICKMLH</sequence>
<dbReference type="Pfam" id="PF01661">
    <property type="entry name" value="Macro"/>
    <property type="match status" value="1"/>
</dbReference>
<dbReference type="SUPFAM" id="SSF52949">
    <property type="entry name" value="Macro domain-like"/>
    <property type="match status" value="1"/>
</dbReference>
<dbReference type="PANTHER" id="PTHR11106:SF104">
    <property type="entry name" value="ADP-RIBOSE GLYCOHYDROLASE MACROD2"/>
    <property type="match status" value="1"/>
</dbReference>
<evidence type="ECO:0000313" key="2">
    <source>
        <dbReference type="EMBL" id="KAA0718137.1"/>
    </source>
</evidence>
<feature type="domain" description="Macro" evidence="1">
    <location>
        <begin position="36"/>
        <end position="82"/>
    </location>
</feature>
<dbReference type="GO" id="GO:0140293">
    <property type="term" value="F:ADP-ribosylglutamate hydrolase activity"/>
    <property type="evidence" value="ECO:0007669"/>
    <property type="project" value="TreeGrafter"/>
</dbReference>
<dbReference type="EMBL" id="SOYY01000008">
    <property type="protein sequence ID" value="KAA0718137.1"/>
    <property type="molecule type" value="Genomic_DNA"/>
</dbReference>
<organism evidence="2 3">
    <name type="scientific">Triplophysa tibetana</name>
    <dbReference type="NCBI Taxonomy" id="1572043"/>
    <lineage>
        <taxon>Eukaryota</taxon>
        <taxon>Metazoa</taxon>
        <taxon>Chordata</taxon>
        <taxon>Craniata</taxon>
        <taxon>Vertebrata</taxon>
        <taxon>Euteleostomi</taxon>
        <taxon>Actinopterygii</taxon>
        <taxon>Neopterygii</taxon>
        <taxon>Teleostei</taxon>
        <taxon>Ostariophysi</taxon>
        <taxon>Cypriniformes</taxon>
        <taxon>Nemacheilidae</taxon>
        <taxon>Triplophysa</taxon>
    </lineage>
</organism>
<dbReference type="GO" id="GO:0005654">
    <property type="term" value="C:nucleoplasm"/>
    <property type="evidence" value="ECO:0007669"/>
    <property type="project" value="TreeGrafter"/>
</dbReference>
<dbReference type="InterPro" id="IPR002589">
    <property type="entry name" value="Macro_dom"/>
</dbReference>
<comment type="caution">
    <text evidence="2">The sequence shown here is derived from an EMBL/GenBank/DDBJ whole genome shotgun (WGS) entry which is preliminary data.</text>
</comment>
<proteinExistence type="predicted"/>
<accession>A0A5A9PBV8</accession>
<name>A0A5A9PBV8_9TELE</name>
<dbReference type="Proteomes" id="UP000324632">
    <property type="component" value="Chromosome 8"/>
</dbReference>